<comment type="subcellular location">
    <subcellularLocation>
        <location evidence="1">Golgi apparatus</location>
    </subcellularLocation>
</comment>
<dbReference type="EMBL" id="CABR01000155">
    <property type="protein sequence ID" value="CBI11643.1"/>
    <property type="molecule type" value="Genomic_DNA"/>
</dbReference>
<dbReference type="InterPro" id="IPR037595">
    <property type="entry name" value="RGP_fam"/>
</dbReference>
<dbReference type="Pfam" id="PF03214">
    <property type="entry name" value="RGP"/>
    <property type="match status" value="1"/>
</dbReference>
<dbReference type="PANTHER" id="PTHR31682">
    <property type="entry name" value="UDP-ARABINOSE MUTASE"/>
    <property type="match status" value="1"/>
</dbReference>
<accession>E6QWM0</accession>
<keyword evidence="2" id="KW-0333">Golgi apparatus</keyword>
<dbReference type="GO" id="GO:0052691">
    <property type="term" value="F:UDP-arabinopyranose mutase activity"/>
    <property type="evidence" value="ECO:0007669"/>
    <property type="project" value="TreeGrafter"/>
</dbReference>
<gene>
    <name evidence="3" type="ORF">CARN7_2480</name>
</gene>
<organism evidence="3">
    <name type="scientific">mine drainage metagenome</name>
    <dbReference type="NCBI Taxonomy" id="410659"/>
    <lineage>
        <taxon>unclassified sequences</taxon>
        <taxon>metagenomes</taxon>
        <taxon>ecological metagenomes</taxon>
    </lineage>
</organism>
<evidence type="ECO:0000256" key="2">
    <source>
        <dbReference type="ARBA" id="ARBA00023034"/>
    </source>
</evidence>
<dbReference type="AlphaFoldDB" id="E6QWM0"/>
<evidence type="ECO:0000256" key="1">
    <source>
        <dbReference type="ARBA" id="ARBA00004555"/>
    </source>
</evidence>
<comment type="caution">
    <text evidence="3">The sequence shown here is derived from an EMBL/GenBank/DDBJ whole genome shotgun (WGS) entry which is preliminary data.</text>
</comment>
<name>E6QWM0_9ZZZZ</name>
<dbReference type="GO" id="GO:0005829">
    <property type="term" value="C:cytosol"/>
    <property type="evidence" value="ECO:0007669"/>
    <property type="project" value="TreeGrafter"/>
</dbReference>
<dbReference type="PANTHER" id="PTHR31682:SF44">
    <property type="entry name" value="UDP-ARABINOPYRANOSE MUTASE 3"/>
    <property type="match status" value="1"/>
</dbReference>
<reference evidence="3" key="1">
    <citation type="submission" date="2009-10" db="EMBL/GenBank/DDBJ databases">
        <title>Diversity of trophic interactions inside an arsenic-rich microbial ecosystem.</title>
        <authorList>
            <person name="Bertin P.N."/>
            <person name="Heinrich-Salmeron A."/>
            <person name="Pelletier E."/>
            <person name="Goulhen-Chollet F."/>
            <person name="Arsene-Ploetze F."/>
            <person name="Gallien S."/>
            <person name="Calteau A."/>
            <person name="Vallenet D."/>
            <person name="Casiot C."/>
            <person name="Chane-Woon-Ming B."/>
            <person name="Giloteaux L."/>
            <person name="Barakat M."/>
            <person name="Bonnefoy V."/>
            <person name="Bruneel O."/>
            <person name="Chandler M."/>
            <person name="Cleiss J."/>
            <person name="Duran R."/>
            <person name="Elbaz-Poulichet F."/>
            <person name="Fonknechten N."/>
            <person name="Lauga B."/>
            <person name="Mornico D."/>
            <person name="Ortet P."/>
            <person name="Schaeffer C."/>
            <person name="Siguier P."/>
            <person name="Alexander Thil Smith A."/>
            <person name="Van Dorsselaer A."/>
            <person name="Weissenbach J."/>
            <person name="Medigue C."/>
            <person name="Le Paslier D."/>
        </authorList>
    </citation>
    <scope>NUCLEOTIDE SEQUENCE</scope>
</reference>
<dbReference type="GO" id="GO:0005794">
    <property type="term" value="C:Golgi apparatus"/>
    <property type="evidence" value="ECO:0007669"/>
    <property type="project" value="UniProtKB-SubCell"/>
</dbReference>
<protein>
    <submittedName>
        <fullName evidence="3">Putative Ata16 protein</fullName>
    </submittedName>
</protein>
<dbReference type="GO" id="GO:0033356">
    <property type="term" value="P:UDP-L-arabinose metabolic process"/>
    <property type="evidence" value="ECO:0007669"/>
    <property type="project" value="TreeGrafter"/>
</dbReference>
<evidence type="ECO:0000313" key="3">
    <source>
        <dbReference type="EMBL" id="CBI11643.1"/>
    </source>
</evidence>
<sequence length="383" mass="41476">MQAPPKLAITLTTINDGRFLERFRPLLLAGGERISMVIAGDRKTPPDCARRVERLTAEGFDVRYLGLDAQAEIAHSAGLAPDFVPFDSDNRRNLAVLEAWRRGADVFVSLDDDNWPLDPHEFISCYGQVGSVQRLPVVCGAGRWPNFCAMLDIRSGWTDEPVAVFARGHPHARRDGETIGLAIGPEEEATVLAHVGLWSGHPDVDAATRAALDPVSRGMPRPNILLAPGDARAPMSTQNVAVARALVPAWWYVRMGPMKSGRPLDRFGDMFQAYFASMVIEALSGRFAFGTPLVRHERNPHSLLRDLAAEASGMALLEDLLGYIETVPRGATAAEAYQAVAEGLADALPVGGGLLGDDARRWADETAEAMVAWTHACARLGTP</sequence>
<proteinExistence type="predicted"/>